<evidence type="ECO:0000313" key="3">
    <source>
        <dbReference type="Proteomes" id="UP000251835"/>
    </source>
</evidence>
<proteinExistence type="predicted"/>
<dbReference type="GO" id="GO:0042834">
    <property type="term" value="F:peptidoglycan binding"/>
    <property type="evidence" value="ECO:0007669"/>
    <property type="project" value="InterPro"/>
</dbReference>
<dbReference type="PROSITE" id="PS51724">
    <property type="entry name" value="SPOR"/>
    <property type="match status" value="1"/>
</dbReference>
<dbReference type="InterPro" id="IPR041268">
    <property type="entry name" value="HU-CCDC81_bac_2"/>
</dbReference>
<dbReference type="Pfam" id="PF05036">
    <property type="entry name" value="SPOR"/>
    <property type="match status" value="1"/>
</dbReference>
<dbReference type="Gene3D" id="3.30.70.1070">
    <property type="entry name" value="Sporulation related repeat"/>
    <property type="match status" value="1"/>
</dbReference>
<reference evidence="2 3" key="1">
    <citation type="submission" date="2018-05" db="EMBL/GenBank/DDBJ databases">
        <title>Genomic Encyclopedia of Type Strains, Phase IV (KMG-IV): sequencing the most valuable type-strain genomes for metagenomic binning, comparative biology and taxonomic classification.</title>
        <authorList>
            <person name="Goeker M."/>
        </authorList>
    </citation>
    <scope>NUCLEOTIDE SEQUENCE [LARGE SCALE GENOMIC DNA]</scope>
    <source>
        <strain evidence="2 3">DSM 28579</strain>
    </source>
</reference>
<dbReference type="AlphaFoldDB" id="A0A7L4UQ15"/>
<evidence type="ECO:0000259" key="1">
    <source>
        <dbReference type="PROSITE" id="PS51724"/>
    </source>
</evidence>
<evidence type="ECO:0000313" key="2">
    <source>
        <dbReference type="EMBL" id="PVX51856.1"/>
    </source>
</evidence>
<dbReference type="InterPro" id="IPR007730">
    <property type="entry name" value="SPOR-like_dom"/>
</dbReference>
<dbReference type="InterPro" id="IPR040495">
    <property type="entry name" value="HU-CCDC81_bac_1"/>
</dbReference>
<dbReference type="OrthoDB" id="653949at2"/>
<sequence length="311" mass="34382">MRTLNAYLRDLLFLHDCVILPGFGGFVGSYQPTIKTEQNYFTPPRKAIAFNPQLKQNDGLLANTIVEIEEVNYAEAMKRVESFVLDIQKELRAKGFYMIPTVGKLERGTQDRILFTPDTTTNFLLSPLGASAFQMAPLVAKQPDIVRHSEITEKRDNLPMIRRVLVASVSGFALLSLLLNPGEYKNLTLSAIAPTSVYETSISAPAVSQKSIALTHTEVTANKTTVKNTVAPTLKKYHVIVGCFSMKGNAEFQQKQLAAKNIEAIVFPYSNKMTGVSVGSYETFEEAKVTMNALRNSGDAPSAWVLKRVLK</sequence>
<feature type="domain" description="SPOR" evidence="1">
    <location>
        <begin position="231"/>
        <end position="307"/>
    </location>
</feature>
<gene>
    <name evidence="2" type="ORF">C7377_0147</name>
</gene>
<organism evidence="2 3">
    <name type="scientific">Balneicella halophila</name>
    <dbReference type="NCBI Taxonomy" id="1537566"/>
    <lineage>
        <taxon>Bacteria</taxon>
        <taxon>Pseudomonadati</taxon>
        <taxon>Bacteroidota</taxon>
        <taxon>Bacteroidia</taxon>
        <taxon>Bacteroidales</taxon>
        <taxon>Balneicellaceae</taxon>
        <taxon>Balneicella</taxon>
    </lineage>
</organism>
<dbReference type="RefSeq" id="WP_116495429.1">
    <property type="nucleotide sequence ID" value="NZ_QENZ01000003.1"/>
</dbReference>
<dbReference type="Pfam" id="PF18174">
    <property type="entry name" value="HU-CCDC81_bac_1"/>
    <property type="match status" value="1"/>
</dbReference>
<dbReference type="Pfam" id="PF18175">
    <property type="entry name" value="HU-CCDC81_bac_2"/>
    <property type="match status" value="1"/>
</dbReference>
<dbReference type="Proteomes" id="UP000251835">
    <property type="component" value="Unassembled WGS sequence"/>
</dbReference>
<dbReference type="SUPFAM" id="SSF110997">
    <property type="entry name" value="Sporulation related repeat"/>
    <property type="match status" value="1"/>
</dbReference>
<comment type="caution">
    <text evidence="2">The sequence shown here is derived from an EMBL/GenBank/DDBJ whole genome shotgun (WGS) entry which is preliminary data.</text>
</comment>
<keyword evidence="3" id="KW-1185">Reference proteome</keyword>
<accession>A0A7L4UQ15</accession>
<name>A0A7L4UQ15_BALHA</name>
<dbReference type="EMBL" id="QENZ01000003">
    <property type="protein sequence ID" value="PVX51856.1"/>
    <property type="molecule type" value="Genomic_DNA"/>
</dbReference>
<protein>
    <submittedName>
        <fullName evidence="2">Sporulation related protein</fullName>
    </submittedName>
</protein>
<dbReference type="InterPro" id="IPR036680">
    <property type="entry name" value="SPOR-like_sf"/>
</dbReference>